<name>A0ABW0C6N3_9FLAO</name>
<evidence type="ECO:0000313" key="2">
    <source>
        <dbReference type="EMBL" id="MFC5195376.1"/>
    </source>
</evidence>
<feature type="domain" description="Amidohydrolase 3" evidence="1">
    <location>
        <begin position="48"/>
        <end position="95"/>
    </location>
</feature>
<reference evidence="3" key="1">
    <citation type="journal article" date="2019" name="Int. J. Syst. Evol. Microbiol.">
        <title>The Global Catalogue of Microorganisms (GCM) 10K type strain sequencing project: providing services to taxonomists for standard genome sequencing and annotation.</title>
        <authorList>
            <consortium name="The Broad Institute Genomics Platform"/>
            <consortium name="The Broad Institute Genome Sequencing Center for Infectious Disease"/>
            <person name="Wu L."/>
            <person name="Ma J."/>
        </authorList>
    </citation>
    <scope>NUCLEOTIDE SEQUENCE [LARGE SCALE GENOMIC DNA]</scope>
    <source>
        <strain evidence="3">JCM 17978</strain>
    </source>
</reference>
<proteinExistence type="predicted"/>
<dbReference type="Pfam" id="PF07969">
    <property type="entry name" value="Amidohydro_3"/>
    <property type="match status" value="1"/>
</dbReference>
<dbReference type="EMBL" id="JBHSLA010000003">
    <property type="protein sequence ID" value="MFC5195376.1"/>
    <property type="molecule type" value="Genomic_DNA"/>
</dbReference>
<gene>
    <name evidence="2" type="ORF">ACFPH8_08570</name>
</gene>
<evidence type="ECO:0000313" key="3">
    <source>
        <dbReference type="Proteomes" id="UP001596162"/>
    </source>
</evidence>
<dbReference type="RefSeq" id="WP_376860153.1">
    <property type="nucleotide sequence ID" value="NZ_JBHSLA010000003.1"/>
</dbReference>
<protein>
    <submittedName>
        <fullName evidence="2">Amidohydrolase family protein</fullName>
    </submittedName>
</protein>
<dbReference type="PANTHER" id="PTHR11647:SF1">
    <property type="entry name" value="COLLAPSIN RESPONSE MEDIATOR PROTEIN"/>
    <property type="match status" value="1"/>
</dbReference>
<evidence type="ECO:0000259" key="1">
    <source>
        <dbReference type="Pfam" id="PF07969"/>
    </source>
</evidence>
<dbReference type="InterPro" id="IPR013108">
    <property type="entry name" value="Amidohydro_3"/>
</dbReference>
<comment type="caution">
    <text evidence="2">The sequence shown here is derived from an EMBL/GenBank/DDBJ whole genome shotgun (WGS) entry which is preliminary data.</text>
</comment>
<dbReference type="InterPro" id="IPR011059">
    <property type="entry name" value="Metal-dep_hydrolase_composite"/>
</dbReference>
<organism evidence="2 3">
    <name type="scientific">Bizionia hallyeonensis</name>
    <dbReference type="NCBI Taxonomy" id="1123757"/>
    <lineage>
        <taxon>Bacteria</taxon>
        <taxon>Pseudomonadati</taxon>
        <taxon>Bacteroidota</taxon>
        <taxon>Flavobacteriia</taxon>
        <taxon>Flavobacteriales</taxon>
        <taxon>Flavobacteriaceae</taxon>
        <taxon>Bizionia</taxon>
    </lineage>
</organism>
<sequence>MKNRTLIKNGLLFSGCQDEKAKIQDILILENGEIVNIGIIEADEEVHIIDAKGKWMVPGFVDSHTHYDTELIASPGLKESARHGVTSIILGSCSVSAIYNSPEDISDSFTRVEAIPRDIMLPLLQKEKTWTNAKEWKAYISKLPLGINVASFVGHSDLRMHAMGIERSLQDNETATKEEQDHMLHMLNEALDAGFIGLSTMDNPWDKMDGNRYWSHKTPSFYSSWKERKKPD</sequence>
<dbReference type="InterPro" id="IPR032466">
    <property type="entry name" value="Metal_Hydrolase"/>
</dbReference>
<accession>A0ABW0C6N3</accession>
<dbReference type="PANTHER" id="PTHR11647">
    <property type="entry name" value="HYDRANTOINASE/DIHYDROPYRIMIDINASE FAMILY MEMBER"/>
    <property type="match status" value="1"/>
</dbReference>
<keyword evidence="3" id="KW-1185">Reference proteome</keyword>
<dbReference type="SUPFAM" id="SSF51556">
    <property type="entry name" value="Metallo-dependent hydrolases"/>
    <property type="match status" value="1"/>
</dbReference>
<dbReference type="SUPFAM" id="SSF51338">
    <property type="entry name" value="Composite domain of metallo-dependent hydrolases"/>
    <property type="match status" value="1"/>
</dbReference>
<dbReference type="Gene3D" id="3.20.20.140">
    <property type="entry name" value="Metal-dependent hydrolases"/>
    <property type="match status" value="1"/>
</dbReference>
<dbReference type="InterPro" id="IPR050378">
    <property type="entry name" value="Metallo-dep_Hydrolases_sf"/>
</dbReference>
<dbReference type="Proteomes" id="UP001596162">
    <property type="component" value="Unassembled WGS sequence"/>
</dbReference>